<protein>
    <submittedName>
        <fullName evidence="2">Uncharacterized protein</fullName>
    </submittedName>
</protein>
<keyword evidence="1" id="KW-0472">Membrane</keyword>
<organism evidence="2">
    <name type="scientific">Rhizophora mucronata</name>
    <name type="common">Asiatic mangrove</name>
    <dbReference type="NCBI Taxonomy" id="61149"/>
    <lineage>
        <taxon>Eukaryota</taxon>
        <taxon>Viridiplantae</taxon>
        <taxon>Streptophyta</taxon>
        <taxon>Embryophyta</taxon>
        <taxon>Tracheophyta</taxon>
        <taxon>Spermatophyta</taxon>
        <taxon>Magnoliopsida</taxon>
        <taxon>eudicotyledons</taxon>
        <taxon>Gunneridae</taxon>
        <taxon>Pentapetalae</taxon>
        <taxon>rosids</taxon>
        <taxon>fabids</taxon>
        <taxon>Malpighiales</taxon>
        <taxon>Rhizophoraceae</taxon>
        <taxon>Rhizophora</taxon>
    </lineage>
</organism>
<dbReference type="AlphaFoldDB" id="A0A2P2QCY0"/>
<feature type="transmembrane region" description="Helical" evidence="1">
    <location>
        <begin position="6"/>
        <end position="29"/>
    </location>
</feature>
<name>A0A2P2QCY0_RHIMU</name>
<accession>A0A2P2QCY0</accession>
<keyword evidence="1" id="KW-1133">Transmembrane helix</keyword>
<reference evidence="2" key="1">
    <citation type="submission" date="2018-02" db="EMBL/GenBank/DDBJ databases">
        <title>Rhizophora mucronata_Transcriptome.</title>
        <authorList>
            <person name="Meera S.P."/>
            <person name="Sreeshan A."/>
            <person name="Augustine A."/>
        </authorList>
    </citation>
    <scope>NUCLEOTIDE SEQUENCE</scope>
    <source>
        <tissue evidence="2">Leaf</tissue>
    </source>
</reference>
<evidence type="ECO:0000256" key="1">
    <source>
        <dbReference type="SAM" id="Phobius"/>
    </source>
</evidence>
<proteinExistence type="predicted"/>
<sequence length="44" mass="5488">MSSNHFQLIYFISVVLTRTFFSFFLLLILGKYWMFNWRFCLELN</sequence>
<dbReference type="EMBL" id="GGEC01084315">
    <property type="protein sequence ID" value="MBX64799.1"/>
    <property type="molecule type" value="Transcribed_RNA"/>
</dbReference>
<keyword evidence="1" id="KW-0812">Transmembrane</keyword>
<evidence type="ECO:0000313" key="2">
    <source>
        <dbReference type="EMBL" id="MBX64799.1"/>
    </source>
</evidence>